<dbReference type="PANTHER" id="PTHR44169">
    <property type="entry name" value="NADPH-DEPENDENT 1-ACYLDIHYDROXYACETONE PHOSPHATE REDUCTASE"/>
    <property type="match status" value="1"/>
</dbReference>
<dbReference type="InterPro" id="IPR036291">
    <property type="entry name" value="NAD(P)-bd_dom_sf"/>
</dbReference>
<dbReference type="SUPFAM" id="SSF51735">
    <property type="entry name" value="NAD(P)-binding Rossmann-fold domains"/>
    <property type="match status" value="1"/>
</dbReference>
<protein>
    <submittedName>
        <fullName evidence="4">SDR family oxidoreductase</fullName>
    </submittedName>
</protein>
<sequence>MNASLDGRTVLVTGANGGLGAEFVHQALAREAAKVYAAARTPQHWDDPRIQPLSLDITDADDVARAAAAAPDVDLLVNNAGIAPAGDSISGPEQDLRRIFETNFFGTLGVANAFSPVLMANGGGTILNVLSAAAWINIPTGYAASKAAMWSATNALRTELQGRGVQVIGLLVGMVDTPMSQRWDVPKVSAKSVVAQAYEGVTSGAIEVLADESTRELKSRLSNPADQFYPWLDELLGSFVA</sequence>
<evidence type="ECO:0000256" key="1">
    <source>
        <dbReference type="ARBA" id="ARBA00006484"/>
    </source>
</evidence>
<dbReference type="EMBL" id="CP159218">
    <property type="protein sequence ID" value="XCG65620.1"/>
    <property type="molecule type" value="Genomic_DNA"/>
</dbReference>
<proteinExistence type="inferred from homology"/>
<dbReference type="InterPro" id="IPR002347">
    <property type="entry name" value="SDR_fam"/>
</dbReference>
<reference evidence="4" key="1">
    <citation type="submission" date="2024-05" db="EMBL/GenBank/DDBJ databases">
        <authorList>
            <person name="Cai S.Y."/>
            <person name="Jin L.M."/>
            <person name="Li H.R."/>
        </authorList>
    </citation>
    <scope>NUCLEOTIDE SEQUENCE</scope>
    <source>
        <strain evidence="4">A5-74</strain>
    </source>
</reference>
<dbReference type="PRINTS" id="PR00080">
    <property type="entry name" value="SDRFAMILY"/>
</dbReference>
<dbReference type="GO" id="GO:0016491">
    <property type="term" value="F:oxidoreductase activity"/>
    <property type="evidence" value="ECO:0007669"/>
    <property type="project" value="UniProtKB-KW"/>
</dbReference>
<dbReference type="RefSeq" id="WP_353651225.1">
    <property type="nucleotide sequence ID" value="NZ_CP159218.1"/>
</dbReference>
<keyword evidence="2" id="KW-0560">Oxidoreductase</keyword>
<evidence type="ECO:0000256" key="3">
    <source>
        <dbReference type="RuleBase" id="RU000363"/>
    </source>
</evidence>
<evidence type="ECO:0000313" key="4">
    <source>
        <dbReference type="EMBL" id="XCG65620.1"/>
    </source>
</evidence>
<accession>A0AAU8DVW9</accession>
<comment type="similarity">
    <text evidence="1 3">Belongs to the short-chain dehydrogenases/reductases (SDR) family.</text>
</comment>
<dbReference type="PANTHER" id="PTHR44169:SF6">
    <property type="entry name" value="NADPH-DEPENDENT 1-ACYLDIHYDROXYACETONE PHOSPHATE REDUCTASE"/>
    <property type="match status" value="1"/>
</dbReference>
<gene>
    <name evidence="4" type="ORF">ABLG96_10255</name>
</gene>
<dbReference type="AlphaFoldDB" id="A0AAU8DVW9"/>
<dbReference type="Gene3D" id="3.40.50.720">
    <property type="entry name" value="NAD(P)-binding Rossmann-like Domain"/>
    <property type="match status" value="1"/>
</dbReference>
<evidence type="ECO:0000256" key="2">
    <source>
        <dbReference type="ARBA" id="ARBA00023002"/>
    </source>
</evidence>
<dbReference type="Pfam" id="PF00106">
    <property type="entry name" value="adh_short"/>
    <property type="match status" value="1"/>
</dbReference>
<dbReference type="PRINTS" id="PR00081">
    <property type="entry name" value="GDHRDH"/>
</dbReference>
<organism evidence="4">
    <name type="scientific">Nakamurella sp. A5-74</name>
    <dbReference type="NCBI Taxonomy" id="3158264"/>
    <lineage>
        <taxon>Bacteria</taxon>
        <taxon>Bacillati</taxon>
        <taxon>Actinomycetota</taxon>
        <taxon>Actinomycetes</taxon>
        <taxon>Nakamurellales</taxon>
        <taxon>Nakamurellaceae</taxon>
        <taxon>Nakamurella</taxon>
    </lineage>
</organism>
<dbReference type="NCBIfam" id="NF006119">
    <property type="entry name" value="PRK08264.1-5"/>
    <property type="match status" value="1"/>
</dbReference>
<name>A0AAU8DVW9_9ACTN</name>